<dbReference type="EMBL" id="CP014352">
    <property type="protein sequence ID" value="AMS05846.1"/>
    <property type="molecule type" value="Genomic_DNA"/>
</dbReference>
<evidence type="ECO:0000313" key="10">
    <source>
        <dbReference type="Proteomes" id="UP000075221"/>
    </source>
</evidence>
<keyword evidence="11" id="KW-1185">Reference proteome</keyword>
<gene>
    <name evidence="9" type="ORF">A8L58_12175</name>
    <name evidence="8" type="ORF">AXH35_10735</name>
</gene>
<dbReference type="AlphaFoldDB" id="A0AAC9FC99"/>
<dbReference type="GO" id="GO:0000271">
    <property type="term" value="P:polysaccharide biosynthetic process"/>
    <property type="evidence" value="ECO:0007669"/>
    <property type="project" value="InterPro"/>
</dbReference>
<keyword evidence="4 6" id="KW-1133">Transmembrane helix</keyword>
<evidence type="ECO:0000256" key="3">
    <source>
        <dbReference type="ARBA" id="ARBA00022692"/>
    </source>
</evidence>
<dbReference type="RefSeq" id="WP_062819839.1">
    <property type="nucleotide sequence ID" value="NZ_CP014352.1"/>
</dbReference>
<dbReference type="PANTHER" id="PTHR38459:SF1">
    <property type="entry name" value="PROPHAGE BACTOPRENOL-LINKED GLUCOSE TRANSLOCASE HOMOLOG"/>
    <property type="match status" value="1"/>
</dbReference>
<evidence type="ECO:0000256" key="1">
    <source>
        <dbReference type="ARBA" id="ARBA00004141"/>
    </source>
</evidence>
<comment type="similarity">
    <text evidence="2">Belongs to the GtrA family.</text>
</comment>
<sequence length="156" mass="16874">MTLTHSVPTRHSPGPERGPARKGLIGQLLSFGVVGVISTVAYYVIYVVLRLVMGAQLSNLLALLITQVWNTAANRCHTFGLQTRKGMVKHQASGMIAFVVGLGLSSGLLWLLHHYSDPARWAEVLVLLAANGIATLVRFITLRLVIGHDEKVAARA</sequence>
<evidence type="ECO:0000313" key="11">
    <source>
        <dbReference type="Proteomes" id="UP000178666"/>
    </source>
</evidence>
<feature type="transmembrane region" description="Helical" evidence="6">
    <location>
        <begin position="92"/>
        <end position="112"/>
    </location>
</feature>
<evidence type="ECO:0000256" key="6">
    <source>
        <dbReference type="SAM" id="Phobius"/>
    </source>
</evidence>
<reference evidence="9 11" key="1">
    <citation type="journal article" date="2016" name="Plant Dis.">
        <title>Improved production of propionic acid using genome shuffling.</title>
        <authorList>
            <person name="Luna-Flores C.H."/>
            <person name="Palfreyman R.W."/>
            <person name="Kromer J.O."/>
            <person name="Nielsen L.K."/>
            <person name="Marcellin E."/>
        </authorList>
    </citation>
    <scope>NUCLEOTIDE SEQUENCE [LARGE SCALE GENOMIC DNA]</scope>
    <source>
        <strain evidence="9 11">F3E8</strain>
    </source>
</reference>
<protein>
    <recommendedName>
        <fullName evidence="7">GtrA/DPMS transmembrane domain-containing protein</fullName>
    </recommendedName>
</protein>
<dbReference type="Proteomes" id="UP000075221">
    <property type="component" value="Chromosome"/>
</dbReference>
<dbReference type="InterPro" id="IPR007267">
    <property type="entry name" value="GtrA_DPMS_TM"/>
</dbReference>
<dbReference type="EMBL" id="CP015970">
    <property type="protein sequence ID" value="AOZ47312.1"/>
    <property type="molecule type" value="Genomic_DNA"/>
</dbReference>
<keyword evidence="5 6" id="KW-0472">Membrane</keyword>
<evidence type="ECO:0000256" key="2">
    <source>
        <dbReference type="ARBA" id="ARBA00009399"/>
    </source>
</evidence>
<accession>A0AAC9FC99</accession>
<dbReference type="PANTHER" id="PTHR38459">
    <property type="entry name" value="PROPHAGE BACTOPRENOL-LINKED GLUCOSE TRANSLOCASE HOMOLOG"/>
    <property type="match status" value="1"/>
</dbReference>
<evidence type="ECO:0000313" key="8">
    <source>
        <dbReference type="EMBL" id="AMS05846.1"/>
    </source>
</evidence>
<reference evidence="8 10" key="2">
    <citation type="submission" date="2016-02" db="EMBL/GenBank/DDBJ databases">
        <title>Complete Genome Sequence of Propionibacterium acidipropionici ATCC 55737.</title>
        <authorList>
            <person name="Luna Flores C.H."/>
            <person name="Nielsen L.K."/>
            <person name="Marcellin E."/>
        </authorList>
    </citation>
    <scope>NUCLEOTIDE SEQUENCE [LARGE SCALE GENOMIC DNA]</scope>
    <source>
        <strain evidence="8 10">ATCC 55737</strain>
    </source>
</reference>
<dbReference type="InterPro" id="IPR051401">
    <property type="entry name" value="GtrA_CellWall_Glycosyl"/>
</dbReference>
<evidence type="ECO:0000313" key="9">
    <source>
        <dbReference type="EMBL" id="AOZ47312.1"/>
    </source>
</evidence>
<evidence type="ECO:0000256" key="5">
    <source>
        <dbReference type="ARBA" id="ARBA00023136"/>
    </source>
</evidence>
<organism evidence="8 10">
    <name type="scientific">Acidipropionibacterium acidipropionici</name>
    <dbReference type="NCBI Taxonomy" id="1748"/>
    <lineage>
        <taxon>Bacteria</taxon>
        <taxon>Bacillati</taxon>
        <taxon>Actinomycetota</taxon>
        <taxon>Actinomycetes</taxon>
        <taxon>Propionibacteriales</taxon>
        <taxon>Propionibacteriaceae</taxon>
        <taxon>Acidipropionibacterium</taxon>
    </lineage>
</organism>
<feature type="transmembrane region" description="Helical" evidence="6">
    <location>
        <begin position="24"/>
        <end position="45"/>
    </location>
</feature>
<dbReference type="GO" id="GO:0005886">
    <property type="term" value="C:plasma membrane"/>
    <property type="evidence" value="ECO:0007669"/>
    <property type="project" value="TreeGrafter"/>
</dbReference>
<evidence type="ECO:0000256" key="4">
    <source>
        <dbReference type="ARBA" id="ARBA00022989"/>
    </source>
</evidence>
<proteinExistence type="inferred from homology"/>
<keyword evidence="3 6" id="KW-0812">Transmembrane</keyword>
<dbReference type="Pfam" id="PF04138">
    <property type="entry name" value="GtrA_DPMS_TM"/>
    <property type="match status" value="1"/>
</dbReference>
<dbReference type="Proteomes" id="UP000178666">
    <property type="component" value="Chromosome"/>
</dbReference>
<evidence type="ECO:0000259" key="7">
    <source>
        <dbReference type="Pfam" id="PF04138"/>
    </source>
</evidence>
<feature type="domain" description="GtrA/DPMS transmembrane" evidence="7">
    <location>
        <begin position="31"/>
        <end position="145"/>
    </location>
</feature>
<name>A0AAC9FC99_9ACTN</name>
<comment type="subcellular location">
    <subcellularLocation>
        <location evidence="1">Membrane</location>
        <topology evidence="1">Multi-pass membrane protein</topology>
    </subcellularLocation>
</comment>
<feature type="transmembrane region" description="Helical" evidence="6">
    <location>
        <begin position="124"/>
        <end position="146"/>
    </location>
</feature>